<dbReference type="AlphaFoldDB" id="A0AAD7KMA2"/>
<dbReference type="InterPro" id="IPR012337">
    <property type="entry name" value="RNaseH-like_sf"/>
</dbReference>
<evidence type="ECO:0000313" key="1">
    <source>
        <dbReference type="EMBL" id="KAJ7942428.1"/>
    </source>
</evidence>
<name>A0AAD7KMA2_QUISA</name>
<dbReference type="SUPFAM" id="SSF53098">
    <property type="entry name" value="Ribonuclease H-like"/>
    <property type="match status" value="1"/>
</dbReference>
<sequence>MSETRRRVGIREEDIDDTDDEMSIQERRDLQYATNLSIHDIYMAEQGYRQIPHPRMEPTRTRNLSRTQSVKEGFGKFTRREKGPSREEIDPSIYRQQDVYQQKLKNMWNPKKWAKSAKHAIGKFFIYQNIAPNKAQGPYYQCIIDEIERAGVGVERPTPYEIGGSILEDEIEELKEYIDEFKKKLLRMVDGEKLATMPYVYAAMIKAKEQIQEIAPNSCKKYIDVIDERCRKQIISRIHIAAYYLNPAYQYSENIGDQPELISALKDVVNRIEPSSTIASHALAEVKIFREAMHGFSSRLAVKGREKTDLDNLILFNNYISLIHFLVN</sequence>
<accession>A0AAD7KMA2</accession>
<dbReference type="Proteomes" id="UP001163823">
    <property type="component" value="Unassembled WGS sequence"/>
</dbReference>
<organism evidence="1 2">
    <name type="scientific">Quillaja saponaria</name>
    <name type="common">Soap bark tree</name>
    <dbReference type="NCBI Taxonomy" id="32244"/>
    <lineage>
        <taxon>Eukaryota</taxon>
        <taxon>Viridiplantae</taxon>
        <taxon>Streptophyta</taxon>
        <taxon>Embryophyta</taxon>
        <taxon>Tracheophyta</taxon>
        <taxon>Spermatophyta</taxon>
        <taxon>Magnoliopsida</taxon>
        <taxon>eudicotyledons</taxon>
        <taxon>Gunneridae</taxon>
        <taxon>Pentapetalae</taxon>
        <taxon>rosids</taxon>
        <taxon>fabids</taxon>
        <taxon>Fabales</taxon>
        <taxon>Quillajaceae</taxon>
        <taxon>Quillaja</taxon>
    </lineage>
</organism>
<keyword evidence="2" id="KW-1185">Reference proteome</keyword>
<comment type="caution">
    <text evidence="1">The sequence shown here is derived from an EMBL/GenBank/DDBJ whole genome shotgun (WGS) entry which is preliminary data.</text>
</comment>
<protein>
    <submittedName>
        <fullName evidence="1">HAT dimerization domain-containing protein</fullName>
    </submittedName>
</protein>
<proteinExistence type="predicted"/>
<evidence type="ECO:0000313" key="2">
    <source>
        <dbReference type="Proteomes" id="UP001163823"/>
    </source>
</evidence>
<gene>
    <name evidence="1" type="ORF">O6P43_034524</name>
</gene>
<dbReference type="KEGG" id="qsa:O6P43_034524"/>
<dbReference type="EMBL" id="JARAOO010000058">
    <property type="protein sequence ID" value="KAJ7942428.1"/>
    <property type="molecule type" value="Genomic_DNA"/>
</dbReference>
<feature type="non-terminal residue" evidence="1">
    <location>
        <position position="1"/>
    </location>
</feature>
<reference evidence="1" key="1">
    <citation type="journal article" date="2023" name="Science">
        <title>Elucidation of the pathway for biosynthesis of saponin adjuvants from the soapbark tree.</title>
        <authorList>
            <person name="Reed J."/>
            <person name="Orme A."/>
            <person name="El-Demerdash A."/>
            <person name="Owen C."/>
            <person name="Martin L.B.B."/>
            <person name="Misra R.C."/>
            <person name="Kikuchi S."/>
            <person name="Rejzek M."/>
            <person name="Martin A.C."/>
            <person name="Harkess A."/>
            <person name="Leebens-Mack J."/>
            <person name="Louveau T."/>
            <person name="Stephenson M.J."/>
            <person name="Osbourn A."/>
        </authorList>
    </citation>
    <scope>NUCLEOTIDE SEQUENCE</scope>
    <source>
        <strain evidence="1">S10</strain>
    </source>
</reference>